<dbReference type="RefSeq" id="WP_013461350.1">
    <property type="nucleotide sequence ID" value="NC_014762.1"/>
</dbReference>
<dbReference type="Proteomes" id="UP000008721">
    <property type="component" value="Chromosome"/>
</dbReference>
<sequence length="124" mass="13888">MKQRHFEERSQFMSLENHFLNTFFSGLYLSAGDFIAVGRANGVDLQMHSREMLIKDLLNESNKAGSLSGVIASLNTLIDERISTCHRLSLEYPHARTPLAKLAQKATGSKALLAREARGNPYEH</sequence>
<dbReference type="KEGG" id="sku:Sulku_2494"/>
<evidence type="ECO:0000313" key="1">
    <source>
        <dbReference type="EMBL" id="ADR35153.1"/>
    </source>
</evidence>
<accession>E4TYZ3</accession>
<dbReference type="OrthoDB" id="9838663at2"/>
<organism evidence="1 2">
    <name type="scientific">Sulfuricurvum kujiense (strain ATCC BAA-921 / DSM 16994 / JCM 11577 / YK-1)</name>
    <dbReference type="NCBI Taxonomy" id="709032"/>
    <lineage>
        <taxon>Bacteria</taxon>
        <taxon>Pseudomonadati</taxon>
        <taxon>Campylobacterota</taxon>
        <taxon>Epsilonproteobacteria</taxon>
        <taxon>Campylobacterales</taxon>
        <taxon>Sulfurimonadaceae</taxon>
        <taxon>Sulfuricurvum</taxon>
    </lineage>
</organism>
<evidence type="ECO:0000313" key="2">
    <source>
        <dbReference type="Proteomes" id="UP000008721"/>
    </source>
</evidence>
<dbReference type="EMBL" id="CP002355">
    <property type="protein sequence ID" value="ADR35153.1"/>
    <property type="molecule type" value="Genomic_DNA"/>
</dbReference>
<dbReference type="STRING" id="709032.Sulku_2494"/>
<keyword evidence="2" id="KW-1185">Reference proteome</keyword>
<proteinExistence type="predicted"/>
<protein>
    <submittedName>
        <fullName evidence="1">Uncharacterized protein</fullName>
    </submittedName>
</protein>
<dbReference type="AlphaFoldDB" id="E4TYZ3"/>
<name>E4TYZ3_SULKY</name>
<gene>
    <name evidence="1" type="ordered locus">Sulku_2494</name>
</gene>
<reference evidence="1 2" key="1">
    <citation type="journal article" date="2012" name="Stand. Genomic Sci.">
        <title>Complete genome sequence of the sulfur compounds oxidizing chemolithoautotroph Sulfuricurvum kujiense type strain (YK-1(T)).</title>
        <authorList>
            <person name="Han C."/>
            <person name="Kotsyurbenko O."/>
            <person name="Chertkov O."/>
            <person name="Held B."/>
            <person name="Lapidus A."/>
            <person name="Nolan M."/>
            <person name="Lucas S."/>
            <person name="Hammon N."/>
            <person name="Deshpande S."/>
            <person name="Cheng J.F."/>
            <person name="Tapia R."/>
            <person name="Goodwin L.A."/>
            <person name="Pitluck S."/>
            <person name="Liolios K."/>
            <person name="Pagani I."/>
            <person name="Ivanova N."/>
            <person name="Mavromatis K."/>
            <person name="Mikhailova N."/>
            <person name="Pati A."/>
            <person name="Chen A."/>
            <person name="Palaniappan K."/>
            <person name="Land M."/>
            <person name="Hauser L."/>
            <person name="Chang Y.J."/>
            <person name="Jeffries C.D."/>
            <person name="Brambilla E.M."/>
            <person name="Rohde M."/>
            <person name="Spring S."/>
            <person name="Sikorski J."/>
            <person name="Goker M."/>
            <person name="Woyke T."/>
            <person name="Bristow J."/>
            <person name="Eisen J.A."/>
            <person name="Markowitz V."/>
            <person name="Hugenholtz P."/>
            <person name="Kyrpides N.C."/>
            <person name="Klenk H.P."/>
            <person name="Detter J.C."/>
        </authorList>
    </citation>
    <scope>NUCLEOTIDE SEQUENCE [LARGE SCALE GENOMIC DNA]</scope>
    <source>
        <strain evidence="2">ATCC BAA-921 / DSM 16994 / JCM 11577 / YK-1</strain>
    </source>
</reference>
<dbReference type="HOGENOM" id="CLU_1999775_0_0_7"/>